<organism evidence="1 2">
    <name type="scientific">Psilocybe cubensis</name>
    <name type="common">Psychedelic mushroom</name>
    <name type="synonym">Stropharia cubensis</name>
    <dbReference type="NCBI Taxonomy" id="181762"/>
    <lineage>
        <taxon>Eukaryota</taxon>
        <taxon>Fungi</taxon>
        <taxon>Dikarya</taxon>
        <taxon>Basidiomycota</taxon>
        <taxon>Agaricomycotina</taxon>
        <taxon>Agaricomycetes</taxon>
        <taxon>Agaricomycetidae</taxon>
        <taxon>Agaricales</taxon>
        <taxon>Agaricineae</taxon>
        <taxon>Strophariaceae</taxon>
        <taxon>Psilocybe</taxon>
    </lineage>
</organism>
<accession>A0ACB8GST8</accession>
<protein>
    <submittedName>
        <fullName evidence="1">Uncharacterized protein</fullName>
    </submittedName>
</protein>
<reference evidence="1" key="1">
    <citation type="submission" date="2021-10" db="EMBL/GenBank/DDBJ databases">
        <title>Psilocybe cubensis genome.</title>
        <authorList>
            <person name="Mckernan K.J."/>
            <person name="Crawford S."/>
            <person name="Trippe A."/>
            <person name="Kane L.T."/>
            <person name="Mclaughlin S."/>
        </authorList>
    </citation>
    <scope>NUCLEOTIDE SEQUENCE</scope>
    <source>
        <strain evidence="1">MGC-MH-2018</strain>
    </source>
</reference>
<dbReference type="EMBL" id="JAFIQS020000008">
    <property type="protein sequence ID" value="KAH9478422.1"/>
    <property type="molecule type" value="Genomic_DNA"/>
</dbReference>
<evidence type="ECO:0000313" key="2">
    <source>
        <dbReference type="Proteomes" id="UP000664032"/>
    </source>
</evidence>
<gene>
    <name evidence="1" type="ORF">JR316_0008877</name>
</gene>
<name>A0ACB8GST8_PSICU</name>
<proteinExistence type="predicted"/>
<keyword evidence="2" id="KW-1185">Reference proteome</keyword>
<dbReference type="Proteomes" id="UP000664032">
    <property type="component" value="Unassembled WGS sequence"/>
</dbReference>
<comment type="caution">
    <text evidence="1">The sequence shown here is derived from an EMBL/GenBank/DDBJ whole genome shotgun (WGS) entry which is preliminary data.</text>
</comment>
<evidence type="ECO:0000313" key="1">
    <source>
        <dbReference type="EMBL" id="KAH9478422.1"/>
    </source>
</evidence>
<sequence length="206" mass="23086">MDPTDVIPTGFHHAKNYCQPDGKTLIEYKDRCSVSPVKYYIIDFETADYFPNNKLCVGLYGQQKDVPEMSRTVPYDPFKLDIYQVGKLMERFTKEYSGIDFLAPVFKAMTLQDPMMRPTATEALEQLKQVASSLKDSDMSAKIRMTNNAAYDLQRLLALATPSSPFMIHNLLLLQSSSTLNMLGPAVSQYSTGKKGGTEIKMPDTG</sequence>